<organism evidence="2 3">
    <name type="scientific">Thelohanellus kitauei</name>
    <name type="common">Myxosporean</name>
    <dbReference type="NCBI Taxonomy" id="669202"/>
    <lineage>
        <taxon>Eukaryota</taxon>
        <taxon>Metazoa</taxon>
        <taxon>Cnidaria</taxon>
        <taxon>Myxozoa</taxon>
        <taxon>Myxosporea</taxon>
        <taxon>Bivalvulida</taxon>
        <taxon>Platysporina</taxon>
        <taxon>Myxobolidae</taxon>
        <taxon>Thelohanellus</taxon>
    </lineage>
</organism>
<dbReference type="AlphaFoldDB" id="A0A0C2IPK7"/>
<sequence>MCKCILFCLLTFLIIISAVLAVISSFFYYATSGICPSFNNYQVTLVFMIGSITLLVLHVAEYIGLCCNIKFLRCIYTLVLVIVILASIPLFTLGIMNLNKAEEIINSCKVVQMDPKKMNNYMWIIDRMQQAVSALINRVHVAELEEKVIG</sequence>
<feature type="transmembrane region" description="Helical" evidence="1">
    <location>
        <begin position="75"/>
        <end position="98"/>
    </location>
</feature>
<name>A0A0C2IPK7_THEKT</name>
<reference evidence="2 3" key="1">
    <citation type="journal article" date="2014" name="Genome Biol. Evol.">
        <title>The genome of the myxosporean Thelohanellus kitauei shows adaptations to nutrient acquisition within its fish host.</title>
        <authorList>
            <person name="Yang Y."/>
            <person name="Xiong J."/>
            <person name="Zhou Z."/>
            <person name="Huo F."/>
            <person name="Miao W."/>
            <person name="Ran C."/>
            <person name="Liu Y."/>
            <person name="Zhang J."/>
            <person name="Feng J."/>
            <person name="Wang M."/>
            <person name="Wang M."/>
            <person name="Wang L."/>
            <person name="Yao B."/>
        </authorList>
    </citation>
    <scope>NUCLEOTIDE SEQUENCE [LARGE SCALE GENOMIC DNA]</scope>
    <source>
        <strain evidence="2">Wuqing</strain>
    </source>
</reference>
<keyword evidence="1" id="KW-1133">Transmembrane helix</keyword>
<keyword evidence="3" id="KW-1185">Reference proteome</keyword>
<evidence type="ECO:0000313" key="3">
    <source>
        <dbReference type="Proteomes" id="UP000031668"/>
    </source>
</evidence>
<evidence type="ECO:0000256" key="1">
    <source>
        <dbReference type="SAM" id="Phobius"/>
    </source>
</evidence>
<feature type="transmembrane region" description="Helical" evidence="1">
    <location>
        <begin position="45"/>
        <end position="63"/>
    </location>
</feature>
<gene>
    <name evidence="2" type="ORF">RF11_13527</name>
</gene>
<dbReference type="EMBL" id="JWZT01003191">
    <property type="protein sequence ID" value="KII67419.1"/>
    <property type="molecule type" value="Genomic_DNA"/>
</dbReference>
<evidence type="ECO:0000313" key="2">
    <source>
        <dbReference type="EMBL" id="KII67419.1"/>
    </source>
</evidence>
<dbReference type="Proteomes" id="UP000031668">
    <property type="component" value="Unassembled WGS sequence"/>
</dbReference>
<protein>
    <submittedName>
        <fullName evidence="2">Uncharacterized protein</fullName>
    </submittedName>
</protein>
<keyword evidence="1" id="KW-0472">Membrane</keyword>
<accession>A0A0C2IPK7</accession>
<keyword evidence="1" id="KW-0812">Transmembrane</keyword>
<comment type="caution">
    <text evidence="2">The sequence shown here is derived from an EMBL/GenBank/DDBJ whole genome shotgun (WGS) entry which is preliminary data.</text>
</comment>
<proteinExistence type="predicted"/>